<feature type="transmembrane region" description="Helical" evidence="1">
    <location>
        <begin position="40"/>
        <end position="63"/>
    </location>
</feature>
<dbReference type="AlphaFoldDB" id="A0A6J6G7C7"/>
<gene>
    <name evidence="2" type="ORF">UFOPK1788_00756</name>
</gene>
<evidence type="ECO:0000313" key="2">
    <source>
        <dbReference type="EMBL" id="CAB4595303.1"/>
    </source>
</evidence>
<dbReference type="InterPro" id="IPR008407">
    <property type="entry name" value="Brnchd-chn_aa_trnsp_AzlD"/>
</dbReference>
<reference evidence="2" key="1">
    <citation type="submission" date="2020-05" db="EMBL/GenBank/DDBJ databases">
        <authorList>
            <person name="Chiriac C."/>
            <person name="Salcher M."/>
            <person name="Ghai R."/>
            <person name="Kavagutti S V."/>
        </authorList>
    </citation>
    <scope>NUCLEOTIDE SEQUENCE</scope>
</reference>
<protein>
    <submittedName>
        <fullName evidence="2">Unannotated protein</fullName>
    </submittedName>
</protein>
<sequence length="104" mass="10609">MTMWETILIGSAVVAALKFVGFVLPASVSGSPRVQRISDVVTIGLLASLVVIQTLAVGNALVFDSRSVAVVVAGVLLWKRVPFIIVILVAAGVAAGLRAAGILG</sequence>
<accession>A0A6J6G7C7</accession>
<keyword evidence="1" id="KW-0812">Transmembrane</keyword>
<organism evidence="2">
    <name type="scientific">freshwater metagenome</name>
    <dbReference type="NCBI Taxonomy" id="449393"/>
    <lineage>
        <taxon>unclassified sequences</taxon>
        <taxon>metagenomes</taxon>
        <taxon>ecological metagenomes</taxon>
    </lineage>
</organism>
<feature type="transmembrane region" description="Helical" evidence="1">
    <location>
        <begin position="83"/>
        <end position="103"/>
    </location>
</feature>
<feature type="transmembrane region" description="Helical" evidence="1">
    <location>
        <begin position="6"/>
        <end position="28"/>
    </location>
</feature>
<keyword evidence="1" id="KW-1133">Transmembrane helix</keyword>
<name>A0A6J6G7C7_9ZZZZ</name>
<proteinExistence type="predicted"/>
<dbReference type="Pfam" id="PF05437">
    <property type="entry name" value="AzlD"/>
    <property type="match status" value="1"/>
</dbReference>
<keyword evidence="1" id="KW-0472">Membrane</keyword>
<dbReference type="EMBL" id="CAEZUE010000091">
    <property type="protein sequence ID" value="CAB4595303.1"/>
    <property type="molecule type" value="Genomic_DNA"/>
</dbReference>
<evidence type="ECO:0000256" key="1">
    <source>
        <dbReference type="SAM" id="Phobius"/>
    </source>
</evidence>